<proteinExistence type="predicted"/>
<reference evidence="3 5" key="2">
    <citation type="submission" date="2020-02" db="EMBL/GenBank/DDBJ databases">
        <title>Genome sequence of Parvularcula flava strain NH6-79.</title>
        <authorList>
            <person name="Abdul Karim M.H."/>
            <person name="Lam M.Q."/>
            <person name="Chen S.J."/>
            <person name="Yahya A."/>
            <person name="Shahir S."/>
            <person name="Shamsir M.S."/>
            <person name="Chong C.S."/>
        </authorList>
    </citation>
    <scope>NUCLEOTIDE SEQUENCE [LARGE SCALE GENOMIC DNA]</scope>
    <source>
        <strain evidence="3 5">NH6-79</strain>
    </source>
</reference>
<dbReference type="Proteomes" id="UP000621856">
    <property type="component" value="Unassembled WGS sequence"/>
</dbReference>
<sequence>MRDYADQITWVLVADGEKALFFRNDDIDTQPLLNVIRKEELDNPPTREQAANRRGRMNDNGAGGAQRSAVDDTDWHEFEQERFVGEIADRLNKAALKNAFDRLVVFAPPQALGELRNGYHKETEDRIVKEVSSDLTNHPIEKIEAQLGELFSGPDPDYDKDLKRYA</sequence>
<dbReference type="EMBL" id="VCJR02000001">
    <property type="protein sequence ID" value="NHK26662.1"/>
    <property type="molecule type" value="Genomic_DNA"/>
</dbReference>
<organism evidence="2 4">
    <name type="scientific">Aquisalinus luteolus</name>
    <dbReference type="NCBI Taxonomy" id="1566827"/>
    <lineage>
        <taxon>Bacteria</taxon>
        <taxon>Pseudomonadati</taxon>
        <taxon>Pseudomonadota</taxon>
        <taxon>Alphaproteobacteria</taxon>
        <taxon>Parvularculales</taxon>
        <taxon>Parvularculaceae</taxon>
        <taxon>Aquisalinus</taxon>
    </lineage>
</organism>
<protein>
    <submittedName>
        <fullName evidence="2">Host attachment protein</fullName>
    </submittedName>
</protein>
<feature type="region of interest" description="Disordered" evidence="1">
    <location>
        <begin position="39"/>
        <end position="72"/>
    </location>
</feature>
<reference evidence="2" key="1">
    <citation type="journal article" date="2014" name="Int. J. Syst. Evol. Microbiol.">
        <title>Complete genome sequence of Corynebacterium casei LMG S-19264T (=DSM 44701T), isolated from a smear-ripened cheese.</title>
        <authorList>
            <consortium name="US DOE Joint Genome Institute (JGI-PGF)"/>
            <person name="Walter F."/>
            <person name="Albersmeier A."/>
            <person name="Kalinowski J."/>
            <person name="Ruckert C."/>
        </authorList>
    </citation>
    <scope>NUCLEOTIDE SEQUENCE</scope>
    <source>
        <strain evidence="2">CGMCC 1.14984</strain>
    </source>
</reference>
<evidence type="ECO:0000313" key="5">
    <source>
        <dbReference type="Proteomes" id="UP000818603"/>
    </source>
</evidence>
<dbReference type="AlphaFoldDB" id="A0A8J3A4W5"/>
<name>A0A8J3A4W5_9PROT</name>
<evidence type="ECO:0000256" key="1">
    <source>
        <dbReference type="SAM" id="MobiDB-lite"/>
    </source>
</evidence>
<evidence type="ECO:0000313" key="3">
    <source>
        <dbReference type="EMBL" id="NHK26662.1"/>
    </source>
</evidence>
<dbReference type="EMBL" id="BMGZ01000001">
    <property type="protein sequence ID" value="GGH93024.1"/>
    <property type="molecule type" value="Genomic_DNA"/>
</dbReference>
<dbReference type="InterPro" id="IPR041374">
    <property type="entry name" value="BaeRF_family12"/>
</dbReference>
<reference evidence="2" key="3">
    <citation type="submission" date="2020-09" db="EMBL/GenBank/DDBJ databases">
        <authorList>
            <person name="Sun Q."/>
            <person name="Zhou Y."/>
        </authorList>
    </citation>
    <scope>NUCLEOTIDE SEQUENCE</scope>
    <source>
        <strain evidence="2">CGMCC 1.14984</strain>
    </source>
</reference>
<dbReference type="RefSeq" id="WP_155136611.1">
    <property type="nucleotide sequence ID" value="NZ_BMGZ01000001.1"/>
</dbReference>
<dbReference type="Pfam" id="PF18856">
    <property type="entry name" value="baeRF_family12"/>
    <property type="match status" value="1"/>
</dbReference>
<comment type="caution">
    <text evidence="2">The sequence shown here is derived from an EMBL/GenBank/DDBJ whole genome shotgun (WGS) entry which is preliminary data.</text>
</comment>
<evidence type="ECO:0000313" key="2">
    <source>
        <dbReference type="EMBL" id="GGH93024.1"/>
    </source>
</evidence>
<evidence type="ECO:0000313" key="4">
    <source>
        <dbReference type="Proteomes" id="UP000621856"/>
    </source>
</evidence>
<gene>
    <name evidence="3" type="ORF">FF098_001915</name>
    <name evidence="2" type="ORF">GCM10011355_03890</name>
</gene>
<accession>A0A8J3A4W5</accession>
<keyword evidence="5" id="KW-1185">Reference proteome</keyword>
<dbReference type="Proteomes" id="UP000818603">
    <property type="component" value="Unassembled WGS sequence"/>
</dbReference>